<sequence>MHQILFVDDDANILNGLRRRLRGARPQWNLHFANSGAEALELAEKQDFDVIVSDIQMPGMDGVTLLETMQKTQPDAVRIILTGHADNASYLRTIGPAHQFLSKPCDNETLIESIENALGLRQLLRSPELRTLVADSKSLASPPDTYMRLETAFADPNYSLDTISKIVESDIALTTEVLKLTNSSYFAVTQNVSSVGHAVRMLGMETLKALALFVGLYRGFDGPASQAANLKRLCHRSQQIGVTAALIAEYERLPREICHAVPSIGMLSHIGTLILYTNRSDEMQAVVERVEKEGISIDRAENEQFGAGHAEIGAYLLGLWGFPAPVIQAVAYHHRPMDLPHQEMTALTAIYVAQHLTREVADRDAGVSIESSIDMDYLARIGKHGRLEEWANIAAIVSEKYRELTDS</sequence>
<dbReference type="InterPro" id="IPR001789">
    <property type="entry name" value="Sig_transdc_resp-reg_receiver"/>
</dbReference>
<feature type="domain" description="Response regulatory" evidence="2">
    <location>
        <begin position="3"/>
        <end position="118"/>
    </location>
</feature>
<dbReference type="SUPFAM" id="SSF52172">
    <property type="entry name" value="CheY-like"/>
    <property type="match status" value="1"/>
</dbReference>
<evidence type="ECO:0000313" key="5">
    <source>
        <dbReference type="Proteomes" id="UP000253061"/>
    </source>
</evidence>
<dbReference type="InterPro" id="IPR014626">
    <property type="entry name" value="Sig_transdc_resp-reg_put"/>
</dbReference>
<evidence type="ECO:0000259" key="3">
    <source>
        <dbReference type="PROSITE" id="PS51833"/>
    </source>
</evidence>
<dbReference type="Pfam" id="PF00072">
    <property type="entry name" value="Response_reg"/>
    <property type="match status" value="1"/>
</dbReference>
<feature type="domain" description="HDOD" evidence="3">
    <location>
        <begin position="139"/>
        <end position="336"/>
    </location>
</feature>
<dbReference type="PROSITE" id="PS51833">
    <property type="entry name" value="HDOD"/>
    <property type="match status" value="1"/>
</dbReference>
<dbReference type="InterPro" id="IPR052340">
    <property type="entry name" value="RNase_Y/CdgJ"/>
</dbReference>
<dbReference type="RefSeq" id="WP_062956749.1">
    <property type="nucleotide sequence ID" value="NZ_JPWB01000001.1"/>
</dbReference>
<dbReference type="PANTHER" id="PTHR33525">
    <property type="match status" value="1"/>
</dbReference>
<name>A0A367VIV9_9PROT</name>
<keyword evidence="1" id="KW-0597">Phosphoprotein</keyword>
<dbReference type="SUPFAM" id="SSF109604">
    <property type="entry name" value="HD-domain/PDEase-like"/>
    <property type="match status" value="1"/>
</dbReference>
<dbReference type="EMBL" id="JPWB01000001">
    <property type="protein sequence ID" value="RCK25144.1"/>
    <property type="molecule type" value="Genomic_DNA"/>
</dbReference>
<dbReference type="Gene3D" id="1.10.3210.10">
    <property type="entry name" value="Hypothetical protein af1432"/>
    <property type="match status" value="1"/>
</dbReference>
<comment type="caution">
    <text evidence="4">The sequence shown here is derived from an EMBL/GenBank/DDBJ whole genome shotgun (WGS) entry which is preliminary data.</text>
</comment>
<dbReference type="AlphaFoldDB" id="A0A367VIV9"/>
<evidence type="ECO:0000313" key="4">
    <source>
        <dbReference type="EMBL" id="RCK25144.1"/>
    </source>
</evidence>
<feature type="modified residue" description="4-aspartylphosphate" evidence="1">
    <location>
        <position position="54"/>
    </location>
</feature>
<dbReference type="GO" id="GO:0000160">
    <property type="term" value="P:phosphorelay signal transduction system"/>
    <property type="evidence" value="ECO:0007669"/>
    <property type="project" value="InterPro"/>
</dbReference>
<dbReference type="CDD" id="cd17569">
    <property type="entry name" value="REC_HupR-like"/>
    <property type="match status" value="1"/>
</dbReference>
<dbReference type="SMART" id="SM00448">
    <property type="entry name" value="REC"/>
    <property type="match status" value="1"/>
</dbReference>
<dbReference type="PIRSF" id="PIRSF036883">
    <property type="entry name" value="RR_HD-GYP_mod"/>
    <property type="match status" value="1"/>
</dbReference>
<dbReference type="PROSITE" id="PS50110">
    <property type="entry name" value="RESPONSE_REGULATORY"/>
    <property type="match status" value="1"/>
</dbReference>
<dbReference type="Gene3D" id="3.40.50.2300">
    <property type="match status" value="1"/>
</dbReference>
<dbReference type="Proteomes" id="UP000253061">
    <property type="component" value="Unassembled WGS sequence"/>
</dbReference>
<evidence type="ECO:0000259" key="2">
    <source>
        <dbReference type="PROSITE" id="PS50110"/>
    </source>
</evidence>
<proteinExistence type="predicted"/>
<evidence type="ECO:0000256" key="1">
    <source>
        <dbReference type="PROSITE-ProRule" id="PRU00169"/>
    </source>
</evidence>
<reference evidence="4 5" key="1">
    <citation type="submission" date="2014-07" db="EMBL/GenBank/DDBJ databases">
        <title>Draft genome sequence of Thalassospira profundimaris R8-17.</title>
        <authorList>
            <person name="Lai Q."/>
            <person name="Shao Z."/>
        </authorList>
    </citation>
    <scope>NUCLEOTIDE SEQUENCE [LARGE SCALE GENOMIC DNA]</scope>
    <source>
        <strain evidence="4 5">R8-17</strain>
    </source>
</reference>
<gene>
    <name evidence="4" type="ORF">TH6_00485</name>
</gene>
<protein>
    <submittedName>
        <fullName evidence="4">Response regulator</fullName>
    </submittedName>
</protein>
<organism evidence="4 5">
    <name type="scientific">Thalassospira profundimaris</name>
    <dbReference type="NCBI Taxonomy" id="502049"/>
    <lineage>
        <taxon>Bacteria</taxon>
        <taxon>Pseudomonadati</taxon>
        <taxon>Pseudomonadota</taxon>
        <taxon>Alphaproteobacteria</taxon>
        <taxon>Rhodospirillales</taxon>
        <taxon>Thalassospiraceae</taxon>
        <taxon>Thalassospira</taxon>
    </lineage>
</organism>
<dbReference type="InterPro" id="IPR011006">
    <property type="entry name" value="CheY-like_superfamily"/>
</dbReference>
<dbReference type="PANTHER" id="PTHR33525:SF3">
    <property type="entry name" value="RIBONUCLEASE Y"/>
    <property type="match status" value="1"/>
</dbReference>
<dbReference type="InterPro" id="IPR013976">
    <property type="entry name" value="HDOD"/>
</dbReference>
<accession>A0A367VIV9</accession>
<dbReference type="Pfam" id="PF08668">
    <property type="entry name" value="HDOD"/>
    <property type="match status" value="1"/>
</dbReference>